<dbReference type="AlphaFoldDB" id="A0A0G4NGE3"/>
<organism evidence="2 3">
    <name type="scientific">Verticillium longisporum</name>
    <name type="common">Verticillium dahliae var. longisporum</name>
    <dbReference type="NCBI Taxonomy" id="100787"/>
    <lineage>
        <taxon>Eukaryota</taxon>
        <taxon>Fungi</taxon>
        <taxon>Dikarya</taxon>
        <taxon>Ascomycota</taxon>
        <taxon>Pezizomycotina</taxon>
        <taxon>Sordariomycetes</taxon>
        <taxon>Hypocreomycetidae</taxon>
        <taxon>Glomerellales</taxon>
        <taxon>Plectosphaerellaceae</taxon>
        <taxon>Verticillium</taxon>
    </lineage>
</organism>
<feature type="compositionally biased region" description="Low complexity" evidence="1">
    <location>
        <begin position="52"/>
        <end position="63"/>
    </location>
</feature>
<reference evidence="3" key="1">
    <citation type="submission" date="2015-05" db="EMBL/GenBank/DDBJ databases">
        <authorList>
            <person name="Fogelqvist Johan"/>
        </authorList>
    </citation>
    <scope>NUCLEOTIDE SEQUENCE [LARGE SCALE GENOMIC DNA]</scope>
</reference>
<feature type="non-terminal residue" evidence="2">
    <location>
        <position position="1"/>
    </location>
</feature>
<feature type="compositionally biased region" description="Pro residues" evidence="1">
    <location>
        <begin position="1"/>
        <end position="11"/>
    </location>
</feature>
<evidence type="ECO:0000313" key="3">
    <source>
        <dbReference type="Proteomes" id="UP000045706"/>
    </source>
</evidence>
<proteinExistence type="predicted"/>
<dbReference type="Proteomes" id="UP000045706">
    <property type="component" value="Unassembled WGS sequence"/>
</dbReference>
<feature type="compositionally biased region" description="Polar residues" evidence="1">
    <location>
        <begin position="67"/>
        <end position="81"/>
    </location>
</feature>
<sequence length="94" mass="10982">QSPWCRPPPLLRLPRQYHQRPPPTASQLPTSQTRRRPQPSKMARRRPRPSRPRQFPRASSPRAKTCRSASSSPRWMTTPQLSPASRRRPRGRRA</sequence>
<protein>
    <submittedName>
        <fullName evidence="2">Uncharacterized protein</fullName>
    </submittedName>
</protein>
<feature type="compositionally biased region" description="Basic residues" evidence="1">
    <location>
        <begin position="33"/>
        <end position="51"/>
    </location>
</feature>
<feature type="region of interest" description="Disordered" evidence="1">
    <location>
        <begin position="1"/>
        <end position="94"/>
    </location>
</feature>
<gene>
    <name evidence="2" type="ORF">BN1723_016564</name>
</gene>
<evidence type="ECO:0000256" key="1">
    <source>
        <dbReference type="SAM" id="MobiDB-lite"/>
    </source>
</evidence>
<name>A0A0G4NGE3_VERLO</name>
<feature type="compositionally biased region" description="Basic residues" evidence="1">
    <location>
        <begin position="85"/>
        <end position="94"/>
    </location>
</feature>
<accession>A0A0G4NGE3</accession>
<evidence type="ECO:0000313" key="2">
    <source>
        <dbReference type="EMBL" id="CRK45522.1"/>
    </source>
</evidence>
<dbReference type="EMBL" id="CVQI01034884">
    <property type="protein sequence ID" value="CRK45522.1"/>
    <property type="molecule type" value="Genomic_DNA"/>
</dbReference>